<sequence length="293" mass="31344">MQLTDIAVLATIASCGSLSGAARQLGTSPMSVSRRLAALEHDLGVRLLHRTTRSVALTPEGEAFLPYAQTMLEAEEAARAMLAPTSSGASGTLRMTAPSVFGQAVIMPLIPAFLARNPASRVDLAFSDSLMDVVGQGLDLAIRIAPMRDSGLIARRLADNPRLLCASPDYLTRYGVPKVMKDLVGHSCLVLHAMPQWPFVVDGQVRLLSVHGSVSASSVDSIRAACLQGLGLAMLTYWDVRQQLEEGSLLRVDLLDADMESLSVWAAIPSRHFTPLRVTAFLDILESALDPSA</sequence>
<keyword evidence="3" id="KW-0238">DNA-binding</keyword>
<dbReference type="SUPFAM" id="SSF53850">
    <property type="entry name" value="Periplasmic binding protein-like II"/>
    <property type="match status" value="1"/>
</dbReference>
<evidence type="ECO:0000256" key="2">
    <source>
        <dbReference type="ARBA" id="ARBA00023015"/>
    </source>
</evidence>
<keyword evidence="2" id="KW-0805">Transcription regulation</keyword>
<dbReference type="InterPro" id="IPR000847">
    <property type="entry name" value="LysR_HTH_N"/>
</dbReference>
<dbReference type="Pfam" id="PF03466">
    <property type="entry name" value="LysR_substrate"/>
    <property type="match status" value="1"/>
</dbReference>
<evidence type="ECO:0000256" key="1">
    <source>
        <dbReference type="ARBA" id="ARBA00009437"/>
    </source>
</evidence>
<dbReference type="InterPro" id="IPR036390">
    <property type="entry name" value="WH_DNA-bd_sf"/>
</dbReference>
<dbReference type="EMBL" id="JACONW010000010">
    <property type="protein sequence ID" value="MBC3948929.1"/>
    <property type="molecule type" value="Genomic_DNA"/>
</dbReference>
<feature type="domain" description="HTH lysR-type" evidence="5">
    <location>
        <begin position="1"/>
        <end position="58"/>
    </location>
</feature>
<dbReference type="InterPro" id="IPR005119">
    <property type="entry name" value="LysR_subst-bd"/>
</dbReference>
<comment type="similarity">
    <text evidence="1">Belongs to the LysR transcriptional regulatory family.</text>
</comment>
<accession>A0ABR7AVJ8</accession>
<evidence type="ECO:0000256" key="3">
    <source>
        <dbReference type="ARBA" id="ARBA00023125"/>
    </source>
</evidence>
<dbReference type="Proteomes" id="UP000651852">
    <property type="component" value="Unassembled WGS sequence"/>
</dbReference>
<protein>
    <submittedName>
        <fullName evidence="6">LysR family transcriptional regulator</fullName>
    </submittedName>
</protein>
<keyword evidence="7" id="KW-1185">Reference proteome</keyword>
<evidence type="ECO:0000313" key="7">
    <source>
        <dbReference type="Proteomes" id="UP000651852"/>
    </source>
</evidence>
<organism evidence="6 7">
    <name type="scientific">Pseudomonas folii</name>
    <dbReference type="NCBI Taxonomy" id="2762593"/>
    <lineage>
        <taxon>Bacteria</taxon>
        <taxon>Pseudomonadati</taxon>
        <taxon>Pseudomonadota</taxon>
        <taxon>Gammaproteobacteria</taxon>
        <taxon>Pseudomonadales</taxon>
        <taxon>Pseudomonadaceae</taxon>
        <taxon>Pseudomonas</taxon>
    </lineage>
</organism>
<dbReference type="Gene3D" id="1.10.10.10">
    <property type="entry name" value="Winged helix-like DNA-binding domain superfamily/Winged helix DNA-binding domain"/>
    <property type="match status" value="1"/>
</dbReference>
<dbReference type="PANTHER" id="PTHR30537:SF5">
    <property type="entry name" value="HTH-TYPE TRANSCRIPTIONAL ACTIVATOR TTDR-RELATED"/>
    <property type="match status" value="1"/>
</dbReference>
<evidence type="ECO:0000256" key="4">
    <source>
        <dbReference type="ARBA" id="ARBA00023163"/>
    </source>
</evidence>
<dbReference type="Pfam" id="PF00126">
    <property type="entry name" value="HTH_1"/>
    <property type="match status" value="1"/>
</dbReference>
<dbReference type="Gene3D" id="3.40.190.290">
    <property type="match status" value="1"/>
</dbReference>
<dbReference type="PANTHER" id="PTHR30537">
    <property type="entry name" value="HTH-TYPE TRANSCRIPTIONAL REGULATOR"/>
    <property type="match status" value="1"/>
</dbReference>
<reference evidence="6 7" key="1">
    <citation type="submission" date="2020-08" db="EMBL/GenBank/DDBJ databases">
        <title>Putative novel bacterial strains isolated from necrotic wheat leaf tissues caused by Xanthomonas translucens.</title>
        <authorList>
            <person name="Tambong J.T."/>
        </authorList>
    </citation>
    <scope>NUCLEOTIDE SEQUENCE [LARGE SCALE GENOMIC DNA]</scope>
    <source>
        <strain evidence="6 7">DOAB 1069</strain>
    </source>
</reference>
<proteinExistence type="inferred from homology"/>
<dbReference type="InterPro" id="IPR058163">
    <property type="entry name" value="LysR-type_TF_proteobact-type"/>
</dbReference>
<dbReference type="CDD" id="cd08422">
    <property type="entry name" value="PBP2_CrgA_like"/>
    <property type="match status" value="1"/>
</dbReference>
<gene>
    <name evidence="6" type="ORF">H8S59_04015</name>
</gene>
<dbReference type="SUPFAM" id="SSF46785">
    <property type="entry name" value="Winged helix' DNA-binding domain"/>
    <property type="match status" value="1"/>
</dbReference>
<dbReference type="InterPro" id="IPR036388">
    <property type="entry name" value="WH-like_DNA-bd_sf"/>
</dbReference>
<evidence type="ECO:0000313" key="6">
    <source>
        <dbReference type="EMBL" id="MBC3948929.1"/>
    </source>
</evidence>
<dbReference type="RefSeq" id="WP_095097373.1">
    <property type="nucleotide sequence ID" value="NZ_JACONW010000010.1"/>
</dbReference>
<evidence type="ECO:0000259" key="5">
    <source>
        <dbReference type="PROSITE" id="PS50931"/>
    </source>
</evidence>
<keyword evidence="4" id="KW-0804">Transcription</keyword>
<comment type="caution">
    <text evidence="6">The sequence shown here is derived from an EMBL/GenBank/DDBJ whole genome shotgun (WGS) entry which is preliminary data.</text>
</comment>
<dbReference type="PROSITE" id="PS50931">
    <property type="entry name" value="HTH_LYSR"/>
    <property type="match status" value="1"/>
</dbReference>
<name>A0ABR7AVJ8_9PSED</name>